<dbReference type="Pfam" id="PF02538">
    <property type="entry name" value="Hydantoinase_B"/>
    <property type="match status" value="1"/>
</dbReference>
<dbReference type="PANTHER" id="PTHR11365:SF23">
    <property type="entry name" value="HYPOTHETICAL 5-OXOPROLINASE (EUROFUNG)-RELATED"/>
    <property type="match status" value="1"/>
</dbReference>
<sequence>MAATLIQTNNQPFQRQDVDTVTLDIIENAMANARNEMDAVLFRTAMSPGIREQGDAFPMIANQDGKMVVGQFGSFIYGFMQSYQGTVEEGDVFLTNDPYMCDGAVSHLPDWLVMVPIFKDGRLINWAAMFGHMSDVGGKVPGSLPTDAKSIYEEGIRIPPLKIYRNGELNNDVLDLILHNVRMPSWNRSDFNAIVAACRTAGRRCLDMAERFGDDCYVSALQMMLDRNYTAMREIIRKVVPETRQSFEDYICDDGAGIGPYTIRCTLWREGDKAIFDFEGTDPQAPSSVNFYLNEEMFKMFFGAYTINLFDPSILFNDGFYDLVEVRIPQGSILKPDFPAALSCRTHLLGRIFDVMGGLLGQGTPEAMSGAGFSDSPHFMYSGYDDNGEWFQLFQIGFGGIPGRPLGDGPDGHSLWPGFTNVPNEFVEAYFPLRIETYESIADSGGAGQHRGGNGIRVGYRLLADGEVSIHDDRWLTYPWGVNGGLPGQRSRKELVRANGERQVLPSKCDNIKVAKGDLVIFDTWGGGGWGDPLERDPAAVGTDVLRGLVTVGGARRYGVVCDGRGRVDQAATETLRKEMAEQRGPIEEVFNRGGTLEEIKARCLEETGLPAPRTPVWES</sequence>
<dbReference type="RefSeq" id="WP_138774226.1">
    <property type="nucleotide sequence ID" value="NZ_JBHSSX010000001.1"/>
</dbReference>
<comment type="caution">
    <text evidence="2">The sequence shown here is derived from an EMBL/GenBank/DDBJ whole genome shotgun (WGS) entry which is preliminary data.</text>
</comment>
<evidence type="ECO:0000259" key="1">
    <source>
        <dbReference type="Pfam" id="PF02538"/>
    </source>
</evidence>
<dbReference type="PANTHER" id="PTHR11365">
    <property type="entry name" value="5-OXOPROLINASE RELATED"/>
    <property type="match status" value="1"/>
</dbReference>
<organism evidence="2 3">
    <name type="scientific">Alloalcanivorax gelatiniphagus</name>
    <dbReference type="NCBI Taxonomy" id="1194167"/>
    <lineage>
        <taxon>Bacteria</taxon>
        <taxon>Pseudomonadati</taxon>
        <taxon>Pseudomonadota</taxon>
        <taxon>Gammaproteobacteria</taxon>
        <taxon>Oceanospirillales</taxon>
        <taxon>Alcanivoracaceae</taxon>
        <taxon>Alloalcanivorax</taxon>
    </lineage>
</organism>
<keyword evidence="3" id="KW-1185">Reference proteome</keyword>
<feature type="domain" description="Hydantoinase B/oxoprolinase" evidence="1">
    <location>
        <begin position="19"/>
        <end position="533"/>
    </location>
</feature>
<dbReference type="Proteomes" id="UP000739180">
    <property type="component" value="Unassembled WGS sequence"/>
</dbReference>
<evidence type="ECO:0000313" key="3">
    <source>
        <dbReference type="Proteomes" id="UP000739180"/>
    </source>
</evidence>
<name>A0ABY2XHJ4_9GAMM</name>
<dbReference type="InterPro" id="IPR045079">
    <property type="entry name" value="Oxoprolinase-like"/>
</dbReference>
<gene>
    <name evidence="2" type="ORF">FGS76_19000</name>
</gene>
<dbReference type="InterPro" id="IPR003692">
    <property type="entry name" value="Hydantoinase_B"/>
</dbReference>
<proteinExistence type="predicted"/>
<protein>
    <submittedName>
        <fullName evidence="2">Hydantoinase B/oxoprolinase family protein</fullName>
    </submittedName>
</protein>
<accession>A0ABY2XHJ4</accession>
<reference evidence="2 3" key="1">
    <citation type="submission" date="2019-05" db="EMBL/GenBank/DDBJ databases">
        <title>Genome of Alcanivorax gelatiniphagus, an oil degrading marine bacteria.</title>
        <authorList>
            <person name="Kwon K.K."/>
        </authorList>
    </citation>
    <scope>NUCLEOTIDE SEQUENCE [LARGE SCALE GENOMIC DNA]</scope>
    <source>
        <strain evidence="2 3">MEBiC 08158</strain>
    </source>
</reference>
<evidence type="ECO:0000313" key="2">
    <source>
        <dbReference type="EMBL" id="TMW10617.1"/>
    </source>
</evidence>
<dbReference type="EMBL" id="VCQT01000046">
    <property type="protein sequence ID" value="TMW10617.1"/>
    <property type="molecule type" value="Genomic_DNA"/>
</dbReference>